<dbReference type="OrthoDB" id="5139510at2759"/>
<protein>
    <recommendedName>
        <fullName evidence="3">F-box domain-containing protein</fullName>
    </recommendedName>
</protein>
<keyword evidence="2" id="KW-1185">Reference proteome</keyword>
<dbReference type="EMBL" id="PDLM01000009">
    <property type="protein sequence ID" value="RDW69256.1"/>
    <property type="molecule type" value="Genomic_DNA"/>
</dbReference>
<organism evidence="1 2">
    <name type="scientific">Coleophoma cylindrospora</name>
    <dbReference type="NCBI Taxonomy" id="1849047"/>
    <lineage>
        <taxon>Eukaryota</taxon>
        <taxon>Fungi</taxon>
        <taxon>Dikarya</taxon>
        <taxon>Ascomycota</taxon>
        <taxon>Pezizomycotina</taxon>
        <taxon>Leotiomycetes</taxon>
        <taxon>Helotiales</taxon>
        <taxon>Dermateaceae</taxon>
        <taxon>Coleophoma</taxon>
    </lineage>
</organism>
<evidence type="ECO:0000313" key="1">
    <source>
        <dbReference type="EMBL" id="RDW69256.1"/>
    </source>
</evidence>
<dbReference type="AlphaFoldDB" id="A0A3D8R5I1"/>
<proteinExistence type="predicted"/>
<reference evidence="1 2" key="1">
    <citation type="journal article" date="2018" name="IMA Fungus">
        <title>IMA Genome-F 9: Draft genome sequence of Annulohypoxylon stygium, Aspergillus mulundensis, Berkeleyomyces basicola (syn. Thielaviopsis basicola), Ceratocystis smalleyi, two Cercospora beticola strains, Coleophoma cylindrospora, Fusarium fracticaudum, Phialophora cf. hyalina, and Morchella septimelata.</title>
        <authorList>
            <person name="Wingfield B.D."/>
            <person name="Bills G.F."/>
            <person name="Dong Y."/>
            <person name="Huang W."/>
            <person name="Nel W.J."/>
            <person name="Swalarsk-Parry B.S."/>
            <person name="Vaghefi N."/>
            <person name="Wilken P.M."/>
            <person name="An Z."/>
            <person name="de Beer Z.W."/>
            <person name="De Vos L."/>
            <person name="Chen L."/>
            <person name="Duong T.A."/>
            <person name="Gao Y."/>
            <person name="Hammerbacher A."/>
            <person name="Kikkert J.R."/>
            <person name="Li Y."/>
            <person name="Li H."/>
            <person name="Li K."/>
            <person name="Li Q."/>
            <person name="Liu X."/>
            <person name="Ma X."/>
            <person name="Naidoo K."/>
            <person name="Pethybridge S.J."/>
            <person name="Sun J."/>
            <person name="Steenkamp E.T."/>
            <person name="van der Nest M.A."/>
            <person name="van Wyk S."/>
            <person name="Wingfield M.J."/>
            <person name="Xiong C."/>
            <person name="Yue Q."/>
            <person name="Zhang X."/>
        </authorList>
    </citation>
    <scope>NUCLEOTIDE SEQUENCE [LARGE SCALE GENOMIC DNA]</scope>
    <source>
        <strain evidence="1 2">BP6252</strain>
    </source>
</reference>
<dbReference type="Proteomes" id="UP000256645">
    <property type="component" value="Unassembled WGS sequence"/>
</dbReference>
<accession>A0A3D8R5I1</accession>
<sequence>MSFIKHLTLSRERWDLHMAPVCDIIQNMRLESLCLYGISARKDGIIWTAQNPDVKRTNSMTKLDISDFGETPQALRNLLELPKSLQHFRFGTIHHNSVFWELQFFQELLCGHRDSLVNVEIGAVGRRGGEHISFLEFPKLVTLDISYWNFDFSPEVAAATLLAPNLHTFIWNFTIEDQHNETSSDFGEEQKLWVSRFAELAAAHESALRKIVIIFNPDIYLGSPTEEELDEIIKPWTLMAEAAEVMKSTGIELSYDNKPAIQLCQQYREQQEREAVDEMAGSG</sequence>
<comment type="caution">
    <text evidence="1">The sequence shown here is derived from an EMBL/GenBank/DDBJ whole genome shotgun (WGS) entry which is preliminary data.</text>
</comment>
<evidence type="ECO:0008006" key="3">
    <source>
        <dbReference type="Google" id="ProtNLM"/>
    </source>
</evidence>
<evidence type="ECO:0000313" key="2">
    <source>
        <dbReference type="Proteomes" id="UP000256645"/>
    </source>
</evidence>
<name>A0A3D8R5I1_9HELO</name>
<dbReference type="SUPFAM" id="SSF52047">
    <property type="entry name" value="RNI-like"/>
    <property type="match status" value="1"/>
</dbReference>
<gene>
    <name evidence="1" type="ORF">BP6252_08276</name>
</gene>